<keyword evidence="2" id="KW-1185">Reference proteome</keyword>
<sequence length="133" mass="14591">MQARRQNLACAGAIKASDCAIPGINDGPESAVSAPDGVSIWRHQAKEQASASWLVGKAELQIRYLPGLTPISSQLWDATRGLAFLRYQLLGDWDSPKTSWVKFEEKIGSNLMQFGFRPAGCARKHCQIHLPAQ</sequence>
<proteinExistence type="predicted"/>
<evidence type="ECO:0000313" key="2">
    <source>
        <dbReference type="Proteomes" id="UP001307889"/>
    </source>
</evidence>
<organism evidence="1 2">
    <name type="scientific">Nesidiocoris tenuis</name>
    <dbReference type="NCBI Taxonomy" id="355587"/>
    <lineage>
        <taxon>Eukaryota</taxon>
        <taxon>Metazoa</taxon>
        <taxon>Ecdysozoa</taxon>
        <taxon>Arthropoda</taxon>
        <taxon>Hexapoda</taxon>
        <taxon>Insecta</taxon>
        <taxon>Pterygota</taxon>
        <taxon>Neoptera</taxon>
        <taxon>Paraneoptera</taxon>
        <taxon>Hemiptera</taxon>
        <taxon>Heteroptera</taxon>
        <taxon>Panheteroptera</taxon>
        <taxon>Cimicomorpha</taxon>
        <taxon>Miridae</taxon>
        <taxon>Dicyphina</taxon>
        <taxon>Nesidiocoris</taxon>
    </lineage>
</organism>
<dbReference type="EMBL" id="AP028923">
    <property type="protein sequence ID" value="BET03040.1"/>
    <property type="molecule type" value="Genomic_DNA"/>
</dbReference>
<gene>
    <name evidence="1" type="ORF">NTJ_15858</name>
</gene>
<name>A0ABN7BGM6_9HEMI</name>
<dbReference type="Proteomes" id="UP001307889">
    <property type="component" value="Chromosome 15"/>
</dbReference>
<reference evidence="1 2" key="1">
    <citation type="submission" date="2023-09" db="EMBL/GenBank/DDBJ databases">
        <title>Nesidiocoris tenuis whole genome shotgun sequence.</title>
        <authorList>
            <person name="Shibata T."/>
            <person name="Shimoda M."/>
            <person name="Kobayashi T."/>
            <person name="Uehara T."/>
        </authorList>
    </citation>
    <scope>NUCLEOTIDE SEQUENCE [LARGE SCALE GENOMIC DNA]</scope>
    <source>
        <strain evidence="1 2">Japan</strain>
    </source>
</reference>
<protein>
    <submittedName>
        <fullName evidence="1">Uncharacterized protein</fullName>
    </submittedName>
</protein>
<evidence type="ECO:0000313" key="1">
    <source>
        <dbReference type="EMBL" id="BET03040.1"/>
    </source>
</evidence>
<accession>A0ABN7BGM6</accession>